<reference evidence="4" key="1">
    <citation type="journal article" date="2019" name="Int. J. Syst. Evol. Microbiol.">
        <title>The Global Catalogue of Microorganisms (GCM) 10K type strain sequencing project: providing services to taxonomists for standard genome sequencing and annotation.</title>
        <authorList>
            <consortium name="The Broad Institute Genomics Platform"/>
            <consortium name="The Broad Institute Genome Sequencing Center for Infectious Disease"/>
            <person name="Wu L."/>
            <person name="Ma J."/>
        </authorList>
    </citation>
    <scope>NUCLEOTIDE SEQUENCE [LARGE SCALE GENOMIC DNA]</scope>
    <source>
        <strain evidence="4">CCUG 54356</strain>
    </source>
</reference>
<dbReference type="SUPFAM" id="SSF52540">
    <property type="entry name" value="P-loop containing nucleoside triphosphate hydrolases"/>
    <property type="match status" value="1"/>
</dbReference>
<dbReference type="Proteomes" id="UP001597264">
    <property type="component" value="Unassembled WGS sequence"/>
</dbReference>
<name>A0ABW3U6K1_9GAMM</name>
<keyword evidence="4" id="KW-1185">Reference proteome</keyword>
<dbReference type="InterPro" id="IPR034139">
    <property type="entry name" value="TOPRIM_OLD"/>
</dbReference>
<evidence type="ECO:0000259" key="2">
    <source>
        <dbReference type="Pfam" id="PF20469"/>
    </source>
</evidence>
<evidence type="ECO:0000313" key="4">
    <source>
        <dbReference type="Proteomes" id="UP001597264"/>
    </source>
</evidence>
<gene>
    <name evidence="3" type="ORF">ACFQ2X_00010</name>
</gene>
<dbReference type="PANTHER" id="PTHR43581">
    <property type="entry name" value="ATP/GTP PHOSPHATASE"/>
    <property type="match status" value="1"/>
</dbReference>
<dbReference type="Gene3D" id="3.40.50.300">
    <property type="entry name" value="P-loop containing nucleotide triphosphate hydrolases"/>
    <property type="match status" value="1"/>
</dbReference>
<dbReference type="RefSeq" id="WP_230438155.1">
    <property type="nucleotide sequence ID" value="NZ_CP087715.1"/>
</dbReference>
<dbReference type="InterPro" id="IPR027417">
    <property type="entry name" value="P-loop_NTPase"/>
</dbReference>
<organism evidence="3 4">
    <name type="scientific">Microbulbifer celer</name>
    <dbReference type="NCBI Taxonomy" id="435905"/>
    <lineage>
        <taxon>Bacteria</taxon>
        <taxon>Pseudomonadati</taxon>
        <taxon>Pseudomonadota</taxon>
        <taxon>Gammaproteobacteria</taxon>
        <taxon>Cellvibrionales</taxon>
        <taxon>Microbulbiferaceae</taxon>
        <taxon>Microbulbifer</taxon>
    </lineage>
</organism>
<sequence length="602" mass="68102">MKLESITLKNFRGYKTERTIPISNLTAFIGKNDAGKSSVFEALEIFFNNKLVKCEKDDLNIDADNNKIEISCIFSELPDELIIDAAHPTTLADEYLLNGDGKLEIKKVFAATAANPSAKVYIICNHPSVANANDLLTLKRPQLITRANEIGVPEENYNGTINSSIRQAIRDNFDGLELTNTELLVDKEDTKKVFDAIVNYLPLFALFQSDRKSKDDDKEVTDPMQIAVKQALSDLTAEIEHIKQEVRRRAIDTADRTLQKLHEMSPELADQLIPEFKSEPKFDSQFKLSIKSENNISVNKRGSGVRRLILLNFFRAEAERMREERNGNKIIFAFEEPETSQHPDHQEMLIQAFIELSNTPNSQILLTTHTPALAGLLPLESLRFIEKDGHDRTVEMGTDQVFEKIADTLGILADPIPKNATAMLLVEGKGDITFVNHTAEKLKDGGHIPETFEDKRIAIVPIGGCGNIKHWRTLQLAAQFNIPYCVLLDSDLGTIEHQQNVDKQAELHQDGIKAYLTNKREPENYIHLDCLQLPAGSTFSFNDTDDAKDLIAREKGTRKSNVLENYWTLMTTEQIREVEKYTENGQEKYEFTEMFTDFLSLV</sequence>
<evidence type="ECO:0000259" key="1">
    <source>
        <dbReference type="Pfam" id="PF13175"/>
    </source>
</evidence>
<dbReference type="EMBL" id="JBHTLR010000001">
    <property type="protein sequence ID" value="MFD1214969.1"/>
    <property type="molecule type" value="Genomic_DNA"/>
</dbReference>
<comment type="caution">
    <text evidence="3">The sequence shown here is derived from an EMBL/GenBank/DDBJ whole genome shotgun (WGS) entry which is preliminary data.</text>
</comment>
<dbReference type="InterPro" id="IPR041685">
    <property type="entry name" value="AAA_GajA/Old/RecF-like"/>
</dbReference>
<feature type="domain" description="OLD protein-like TOPRIM" evidence="2">
    <location>
        <begin position="420"/>
        <end position="491"/>
    </location>
</feature>
<evidence type="ECO:0000313" key="3">
    <source>
        <dbReference type="EMBL" id="MFD1214969.1"/>
    </source>
</evidence>
<dbReference type="Pfam" id="PF20469">
    <property type="entry name" value="OLD-like_TOPRIM"/>
    <property type="match status" value="1"/>
</dbReference>
<feature type="domain" description="Endonuclease GajA/Old nuclease/RecF-like AAA" evidence="1">
    <location>
        <begin position="1"/>
        <end position="374"/>
    </location>
</feature>
<dbReference type="PANTHER" id="PTHR43581:SF4">
    <property type="entry name" value="ATP_GTP PHOSPHATASE"/>
    <property type="match status" value="1"/>
</dbReference>
<protein>
    <submittedName>
        <fullName evidence="3">AAA family ATPase</fullName>
    </submittedName>
</protein>
<proteinExistence type="predicted"/>
<dbReference type="InterPro" id="IPR051396">
    <property type="entry name" value="Bact_Antivir_Def_Nuclease"/>
</dbReference>
<dbReference type="Pfam" id="PF13175">
    <property type="entry name" value="AAA_15"/>
    <property type="match status" value="1"/>
</dbReference>
<accession>A0ABW3U6K1</accession>